<evidence type="ECO:0000313" key="3">
    <source>
        <dbReference type="Proteomes" id="UP000276215"/>
    </source>
</evidence>
<keyword evidence="3" id="KW-1185">Reference proteome</keyword>
<reference evidence="2 3" key="1">
    <citation type="journal article" date="2018" name="Nat. Ecol. Evol.">
        <title>Pezizomycetes genomes reveal the molecular basis of ectomycorrhizal truffle lifestyle.</title>
        <authorList>
            <person name="Murat C."/>
            <person name="Payen T."/>
            <person name="Noel B."/>
            <person name="Kuo A."/>
            <person name="Morin E."/>
            <person name="Chen J."/>
            <person name="Kohler A."/>
            <person name="Krizsan K."/>
            <person name="Balestrini R."/>
            <person name="Da Silva C."/>
            <person name="Montanini B."/>
            <person name="Hainaut M."/>
            <person name="Levati E."/>
            <person name="Barry K.W."/>
            <person name="Belfiori B."/>
            <person name="Cichocki N."/>
            <person name="Clum A."/>
            <person name="Dockter R.B."/>
            <person name="Fauchery L."/>
            <person name="Guy J."/>
            <person name="Iotti M."/>
            <person name="Le Tacon F."/>
            <person name="Lindquist E.A."/>
            <person name="Lipzen A."/>
            <person name="Malagnac F."/>
            <person name="Mello A."/>
            <person name="Molinier V."/>
            <person name="Miyauchi S."/>
            <person name="Poulain J."/>
            <person name="Riccioni C."/>
            <person name="Rubini A."/>
            <person name="Sitrit Y."/>
            <person name="Splivallo R."/>
            <person name="Traeger S."/>
            <person name="Wang M."/>
            <person name="Zifcakova L."/>
            <person name="Wipf D."/>
            <person name="Zambonelli A."/>
            <person name="Paolocci F."/>
            <person name="Nowrousian M."/>
            <person name="Ottonello S."/>
            <person name="Baldrian P."/>
            <person name="Spatafora J.W."/>
            <person name="Henrissat B."/>
            <person name="Nagy L.G."/>
            <person name="Aury J.M."/>
            <person name="Wincker P."/>
            <person name="Grigoriev I.V."/>
            <person name="Bonfante P."/>
            <person name="Martin F.M."/>
        </authorList>
    </citation>
    <scope>NUCLEOTIDE SEQUENCE [LARGE SCALE GENOMIC DNA]</scope>
    <source>
        <strain evidence="2 3">120613-1</strain>
    </source>
</reference>
<gene>
    <name evidence="2" type="ORF">L873DRAFT_1821527</name>
</gene>
<dbReference type="AlphaFoldDB" id="A0A3N4IYW8"/>
<dbReference type="EMBL" id="ML120535">
    <property type="protein sequence ID" value="RPA90187.1"/>
    <property type="molecule type" value="Genomic_DNA"/>
</dbReference>
<dbReference type="Proteomes" id="UP000276215">
    <property type="component" value="Unassembled WGS sequence"/>
</dbReference>
<evidence type="ECO:0000313" key="2">
    <source>
        <dbReference type="EMBL" id="RPA90187.1"/>
    </source>
</evidence>
<feature type="region of interest" description="Disordered" evidence="1">
    <location>
        <begin position="22"/>
        <end position="57"/>
    </location>
</feature>
<organism evidence="2 3">
    <name type="scientific">Choiromyces venosus 120613-1</name>
    <dbReference type="NCBI Taxonomy" id="1336337"/>
    <lineage>
        <taxon>Eukaryota</taxon>
        <taxon>Fungi</taxon>
        <taxon>Dikarya</taxon>
        <taxon>Ascomycota</taxon>
        <taxon>Pezizomycotina</taxon>
        <taxon>Pezizomycetes</taxon>
        <taxon>Pezizales</taxon>
        <taxon>Tuberaceae</taxon>
        <taxon>Choiromyces</taxon>
    </lineage>
</organism>
<sequence>MSEKPERQLCHPYHPLSSLVNITLLPPPSSPGSENTPDQPPTPTMPITEQPIPPPEPRIGILEDWLARTKQALRAKGQLAYLFEARGQVMLS</sequence>
<proteinExistence type="predicted"/>
<accession>A0A3N4IYW8</accession>
<protein>
    <submittedName>
        <fullName evidence="2">Uncharacterized protein</fullName>
    </submittedName>
</protein>
<evidence type="ECO:0000256" key="1">
    <source>
        <dbReference type="SAM" id="MobiDB-lite"/>
    </source>
</evidence>
<name>A0A3N4IYW8_9PEZI</name>